<evidence type="ECO:0000256" key="1">
    <source>
        <dbReference type="SAM" id="MobiDB-lite"/>
    </source>
</evidence>
<proteinExistence type="predicted"/>
<feature type="region of interest" description="Disordered" evidence="1">
    <location>
        <begin position="1"/>
        <end position="24"/>
    </location>
</feature>
<sequence length="166" mass="18588">MAENEPKRGPGRPPKVKTAEETVDLSKLKADQPVTIQVVQKKEKKEPYRLTPEAIGIRDDPVRTVTFYNLQDPKMDFAFNYGPLLNGGKRYHLRPGHSYSLPQCVINHLRSIRMPVRKTVPKPDGEKGETIVAVVSHIPLYLLSEQPDQSQQEALAKAQKPVAVAS</sequence>
<reference evidence="2" key="1">
    <citation type="journal article" date="2015" name="Nature">
        <title>Complex archaea that bridge the gap between prokaryotes and eukaryotes.</title>
        <authorList>
            <person name="Spang A."/>
            <person name="Saw J.H."/>
            <person name="Jorgensen S.L."/>
            <person name="Zaremba-Niedzwiedzka K."/>
            <person name="Martijn J."/>
            <person name="Lind A.E."/>
            <person name="van Eijk R."/>
            <person name="Schleper C."/>
            <person name="Guy L."/>
            <person name="Ettema T.J."/>
        </authorList>
    </citation>
    <scope>NUCLEOTIDE SEQUENCE</scope>
</reference>
<gene>
    <name evidence="2" type="ORF">LCGC14_1028550</name>
</gene>
<name>A0A0F9R170_9ZZZZ</name>
<evidence type="ECO:0000313" key="2">
    <source>
        <dbReference type="EMBL" id="KKN11243.1"/>
    </source>
</evidence>
<organism evidence="2">
    <name type="scientific">marine sediment metagenome</name>
    <dbReference type="NCBI Taxonomy" id="412755"/>
    <lineage>
        <taxon>unclassified sequences</taxon>
        <taxon>metagenomes</taxon>
        <taxon>ecological metagenomes</taxon>
    </lineage>
</organism>
<accession>A0A0F9R170</accession>
<protein>
    <submittedName>
        <fullName evidence="2">Uncharacterized protein</fullName>
    </submittedName>
</protein>
<dbReference type="EMBL" id="LAZR01004158">
    <property type="protein sequence ID" value="KKN11243.1"/>
    <property type="molecule type" value="Genomic_DNA"/>
</dbReference>
<dbReference type="AlphaFoldDB" id="A0A0F9R170"/>
<comment type="caution">
    <text evidence="2">The sequence shown here is derived from an EMBL/GenBank/DDBJ whole genome shotgun (WGS) entry which is preliminary data.</text>
</comment>